<gene>
    <name evidence="2" type="primary">101892947</name>
    <name evidence="4" type="synonym">LOC101892947</name>
</gene>
<dbReference type="EnsemblMetazoa" id="MDOA009513-RA">
    <property type="protein sequence ID" value="MDOA009513-PA"/>
    <property type="gene ID" value="MDOA009513"/>
</dbReference>
<dbReference type="OrthoDB" id="7943813at2759"/>
<dbReference type="VEuPathDB" id="VectorBase:MDOA009513"/>
<evidence type="ECO:0000313" key="4">
    <source>
        <dbReference type="RefSeq" id="XP_019895546.1"/>
    </source>
</evidence>
<evidence type="ECO:0000256" key="1">
    <source>
        <dbReference type="SAM" id="SignalP"/>
    </source>
</evidence>
<reference evidence="2" key="1">
    <citation type="submission" date="2020-05" db="UniProtKB">
        <authorList>
            <consortium name="EnsemblMetazoa"/>
        </authorList>
    </citation>
    <scope>IDENTIFICATION</scope>
    <source>
        <strain evidence="2">Aabys</strain>
    </source>
</reference>
<dbReference type="GeneID" id="101892947"/>
<dbReference type="KEGG" id="mde:101892947"/>
<evidence type="ECO:0000313" key="3">
    <source>
        <dbReference type="Proteomes" id="UP001652621"/>
    </source>
</evidence>
<dbReference type="SUPFAM" id="SSF56436">
    <property type="entry name" value="C-type lectin-like"/>
    <property type="match status" value="1"/>
</dbReference>
<reference evidence="4" key="2">
    <citation type="submission" date="2025-04" db="UniProtKB">
        <authorList>
            <consortium name="RefSeq"/>
        </authorList>
    </citation>
    <scope>IDENTIFICATION</scope>
</reference>
<sequence length="195" mass="22854">MKNIVWISIVINLFLLTTQIIGLENKDIPWFIYRKSIYYIDTKPNYTAKDADSICQDKSMIFQIYTIDIADLMEYVDGIYGHVPSFWTYHNSYYGLRMGSGNEKSCYRINKMNNAVIKTDCDEKMGLLCKRAYTGATLYFVNGTRHDIDECSVARYCNPHSTAYDHVIKLCLVHYFKFDVDNRRNKTMCLDEDFL</sequence>
<proteinExistence type="predicted"/>
<keyword evidence="1" id="KW-0732">Signal</keyword>
<feature type="signal peptide" evidence="1">
    <location>
        <begin position="1"/>
        <end position="22"/>
    </location>
</feature>
<accession>A0A1I8MXU0</accession>
<dbReference type="VEuPathDB" id="VectorBase:MDOMA2_020690"/>
<organism evidence="2">
    <name type="scientific">Musca domestica</name>
    <name type="common">House fly</name>
    <dbReference type="NCBI Taxonomy" id="7370"/>
    <lineage>
        <taxon>Eukaryota</taxon>
        <taxon>Metazoa</taxon>
        <taxon>Ecdysozoa</taxon>
        <taxon>Arthropoda</taxon>
        <taxon>Hexapoda</taxon>
        <taxon>Insecta</taxon>
        <taxon>Pterygota</taxon>
        <taxon>Neoptera</taxon>
        <taxon>Endopterygota</taxon>
        <taxon>Diptera</taxon>
        <taxon>Brachycera</taxon>
        <taxon>Muscomorpha</taxon>
        <taxon>Muscoidea</taxon>
        <taxon>Muscidae</taxon>
        <taxon>Musca</taxon>
    </lineage>
</organism>
<keyword evidence="3" id="KW-1185">Reference proteome</keyword>
<dbReference type="AlphaFoldDB" id="A0A1I8MXU0"/>
<evidence type="ECO:0000313" key="2">
    <source>
        <dbReference type="EnsemblMetazoa" id="MDOA009513-PA"/>
    </source>
</evidence>
<feature type="chain" id="PRO_5044560986" evidence="1">
    <location>
        <begin position="23"/>
        <end position="195"/>
    </location>
</feature>
<name>A0A1I8MXU0_MUSDO</name>
<dbReference type="RefSeq" id="XP_019895546.1">
    <property type="nucleotide sequence ID" value="XM_020039987.1"/>
</dbReference>
<protein>
    <submittedName>
        <fullName evidence="4">Uncharacterized protein LOC101892947</fullName>
    </submittedName>
</protein>
<dbReference type="Proteomes" id="UP001652621">
    <property type="component" value="Unplaced"/>
</dbReference>
<dbReference type="InterPro" id="IPR016187">
    <property type="entry name" value="CTDL_fold"/>
</dbReference>